<accession>A0A815VC36</accession>
<dbReference type="InterPro" id="IPR058912">
    <property type="entry name" value="HTH_animal"/>
</dbReference>
<protein>
    <recommendedName>
        <fullName evidence="1">Helix-turn-helix domain-containing protein</fullName>
    </recommendedName>
</protein>
<dbReference type="Pfam" id="PF26215">
    <property type="entry name" value="HTH_animal"/>
    <property type="match status" value="1"/>
</dbReference>
<evidence type="ECO:0000259" key="1">
    <source>
        <dbReference type="Pfam" id="PF26215"/>
    </source>
</evidence>
<sequence length="169" mass="20095">MLEEANRFHPNIKLTYEINSCVSFLDVQIRNEDRNLITSVHHKQAAEPYVVPFKPHHPHQIFENIIRNALLRSIRYSSTLKEFNDERRAIKLMLLYNSYPPRYIHRYFQKFLATIKVTSTSILPMIHDENEYHQLRQQLIALPTENEHARAMRIASQMNYNKEKSSSDS</sequence>
<comment type="caution">
    <text evidence="2">The sequence shown here is derived from an EMBL/GenBank/DDBJ whole genome shotgun (WGS) entry which is preliminary data.</text>
</comment>
<gene>
    <name evidence="2" type="ORF">SEV965_LOCUS37401</name>
</gene>
<organism evidence="2 3">
    <name type="scientific">Rotaria sordida</name>
    <dbReference type="NCBI Taxonomy" id="392033"/>
    <lineage>
        <taxon>Eukaryota</taxon>
        <taxon>Metazoa</taxon>
        <taxon>Spiralia</taxon>
        <taxon>Gnathifera</taxon>
        <taxon>Rotifera</taxon>
        <taxon>Eurotatoria</taxon>
        <taxon>Bdelloidea</taxon>
        <taxon>Philodinida</taxon>
        <taxon>Philodinidae</taxon>
        <taxon>Rotaria</taxon>
    </lineage>
</organism>
<dbReference type="PANTHER" id="PTHR21301">
    <property type="entry name" value="REVERSE TRANSCRIPTASE"/>
    <property type="match status" value="1"/>
</dbReference>
<dbReference type="EMBL" id="CAJNOU010007693">
    <property type="protein sequence ID" value="CAF1528628.1"/>
    <property type="molecule type" value="Genomic_DNA"/>
</dbReference>
<dbReference type="PANTHER" id="PTHR21301:SF10">
    <property type="entry name" value="REVERSE TRANSCRIPTASE DOMAIN-CONTAINING PROTEIN"/>
    <property type="match status" value="1"/>
</dbReference>
<feature type="non-terminal residue" evidence="2">
    <location>
        <position position="1"/>
    </location>
</feature>
<dbReference type="AlphaFoldDB" id="A0A815VC36"/>
<dbReference type="Proteomes" id="UP000663889">
    <property type="component" value="Unassembled WGS sequence"/>
</dbReference>
<name>A0A815VC36_9BILA</name>
<feature type="domain" description="Helix-turn-helix" evidence="1">
    <location>
        <begin position="49"/>
        <end position="108"/>
    </location>
</feature>
<evidence type="ECO:0000313" key="2">
    <source>
        <dbReference type="EMBL" id="CAF1528628.1"/>
    </source>
</evidence>
<proteinExistence type="predicted"/>
<evidence type="ECO:0000313" key="3">
    <source>
        <dbReference type="Proteomes" id="UP000663889"/>
    </source>
</evidence>
<reference evidence="2" key="1">
    <citation type="submission" date="2021-02" db="EMBL/GenBank/DDBJ databases">
        <authorList>
            <person name="Nowell W R."/>
        </authorList>
    </citation>
    <scope>NUCLEOTIDE SEQUENCE</scope>
</reference>